<keyword evidence="2" id="KW-1185">Reference proteome</keyword>
<gene>
    <name evidence="1" type="ORF">SAMN05216188_12244</name>
</gene>
<evidence type="ECO:0000313" key="1">
    <source>
        <dbReference type="EMBL" id="SES11059.1"/>
    </source>
</evidence>
<proteinExistence type="predicted"/>
<evidence type="ECO:0000313" key="2">
    <source>
        <dbReference type="Proteomes" id="UP000199352"/>
    </source>
</evidence>
<dbReference type="EMBL" id="FOFR01000022">
    <property type="protein sequence ID" value="SES11059.1"/>
    <property type="molecule type" value="Genomic_DNA"/>
</dbReference>
<dbReference type="AlphaFoldDB" id="A0A1H9UP00"/>
<dbReference type="Pfam" id="PF20062">
    <property type="entry name" value="DUF6461"/>
    <property type="match status" value="1"/>
</dbReference>
<accession>A0A1H9UP00</accession>
<name>A0A1H9UP00_9PSEU</name>
<dbReference type="InterPro" id="IPR045592">
    <property type="entry name" value="DUF6461"/>
</dbReference>
<reference evidence="2" key="1">
    <citation type="submission" date="2016-10" db="EMBL/GenBank/DDBJ databases">
        <authorList>
            <person name="Varghese N."/>
            <person name="Submissions S."/>
        </authorList>
    </citation>
    <scope>NUCLEOTIDE SEQUENCE [LARGE SCALE GENOMIC DNA]</scope>
    <source>
        <strain evidence="2">CGMCC 4.3525</strain>
    </source>
</reference>
<organism evidence="1 2">
    <name type="scientific">Lentzea xinjiangensis</name>
    <dbReference type="NCBI Taxonomy" id="402600"/>
    <lineage>
        <taxon>Bacteria</taxon>
        <taxon>Bacillati</taxon>
        <taxon>Actinomycetota</taxon>
        <taxon>Actinomycetes</taxon>
        <taxon>Pseudonocardiales</taxon>
        <taxon>Pseudonocardiaceae</taxon>
        <taxon>Lentzea</taxon>
    </lineage>
</organism>
<dbReference type="STRING" id="402600.SAMN05216188_12244"/>
<sequence length="537" mass="57403">MKTVAEHPPRPAGQNGAMGEFTKMIRDAAPSIEALVPAEPAAVLGRHVARRRQDDFRSGPVAQQALRELPGLTAERLLGALELGVARLDLTAPDELVAPLPRTGQSGFFSYLEASGQSAMTTPMTLVEATHRGVSDLVLGHVRALLPDLPDLTAVTGDEAAIAARRGAAHLAVAVAVSRAVLNAVGTPVAKDVAAVIGIALGVTAEVLPEVPMPPAYERALLEKRRAEYRGGSWHTHVPVFDHEFLLVEELSLTRPDFTATGLAAPVGTGFAVRTGIASGQVPVAVNVLLEAPRELRPEMWDEVVEISYTAVNGDARLGHGATAPWPGEFRARVCASGRDEDDERYELTIWPAPAAEASVLKKTDRVGHLLRGEPAPPVVVRPEAPHRRLAAELGVAATVTVVTNAAVDDVVDEFDEDAIALEADGGVLVVELNDYRGSQPEVLERLSRGGRAASHFWNVNRLTRLSFARDGHLVDAREVLDEPWHDVDPEVGAALEGLSFTDWRHLDAKGITAVVRFTGAVIDQDEVLDAVGELRQ</sequence>
<protein>
    <submittedName>
        <fullName evidence="1">Uncharacterized protein</fullName>
    </submittedName>
</protein>
<dbReference type="Proteomes" id="UP000199352">
    <property type="component" value="Unassembled WGS sequence"/>
</dbReference>